<protein>
    <submittedName>
        <fullName evidence="5">MmgE/PrpD family protein</fullName>
    </submittedName>
</protein>
<evidence type="ECO:0000256" key="2">
    <source>
        <dbReference type="SAM" id="MobiDB-lite"/>
    </source>
</evidence>
<dbReference type="InterPro" id="IPR045336">
    <property type="entry name" value="MmgE_PrpD_N"/>
</dbReference>
<name>A0ABD5TX65_9EURY</name>
<evidence type="ECO:0000313" key="6">
    <source>
        <dbReference type="Proteomes" id="UP001596408"/>
    </source>
</evidence>
<dbReference type="AlphaFoldDB" id="A0ABD5TX65"/>
<dbReference type="Gene3D" id="3.30.1330.120">
    <property type="entry name" value="2-methylcitrate dehydratase PrpD"/>
    <property type="match status" value="1"/>
</dbReference>
<feature type="domain" description="MmgE/PrpD N-terminal" evidence="3">
    <location>
        <begin position="8"/>
        <end position="247"/>
    </location>
</feature>
<dbReference type="InterPro" id="IPR042188">
    <property type="entry name" value="MmgE/PrpD_sf_2"/>
</dbReference>
<evidence type="ECO:0000256" key="1">
    <source>
        <dbReference type="ARBA" id="ARBA00006174"/>
    </source>
</evidence>
<reference evidence="5 6" key="1">
    <citation type="journal article" date="2019" name="Int. J. Syst. Evol. Microbiol.">
        <title>The Global Catalogue of Microorganisms (GCM) 10K type strain sequencing project: providing services to taxonomists for standard genome sequencing and annotation.</title>
        <authorList>
            <consortium name="The Broad Institute Genomics Platform"/>
            <consortium name="The Broad Institute Genome Sequencing Center for Infectious Disease"/>
            <person name="Wu L."/>
            <person name="Ma J."/>
        </authorList>
    </citation>
    <scope>NUCLEOTIDE SEQUENCE [LARGE SCALE GENOMIC DNA]</scope>
    <source>
        <strain evidence="5 6">YIM 94188</strain>
    </source>
</reference>
<proteinExistence type="inferred from homology"/>
<accession>A0ABD5TX65</accession>
<comment type="similarity">
    <text evidence="1">Belongs to the PrpD family.</text>
</comment>
<feature type="region of interest" description="Disordered" evidence="2">
    <location>
        <begin position="382"/>
        <end position="406"/>
    </location>
</feature>
<keyword evidence="6" id="KW-1185">Reference proteome</keyword>
<gene>
    <name evidence="5" type="ORF">ACFQEV_09265</name>
</gene>
<dbReference type="EMBL" id="JBHSXH010000011">
    <property type="protein sequence ID" value="MFC6825181.1"/>
    <property type="molecule type" value="Genomic_DNA"/>
</dbReference>
<dbReference type="SUPFAM" id="SSF103378">
    <property type="entry name" value="2-methylcitrate dehydratase PrpD"/>
    <property type="match status" value="1"/>
</dbReference>
<dbReference type="PANTHER" id="PTHR16943">
    <property type="entry name" value="2-METHYLCITRATE DEHYDRATASE-RELATED"/>
    <property type="match status" value="1"/>
</dbReference>
<evidence type="ECO:0000259" key="3">
    <source>
        <dbReference type="Pfam" id="PF03972"/>
    </source>
</evidence>
<dbReference type="RefSeq" id="WP_379695148.1">
    <property type="nucleotide sequence ID" value="NZ_JBHSXH010000011.1"/>
</dbReference>
<dbReference type="InterPro" id="IPR042183">
    <property type="entry name" value="MmgE/PrpD_sf_1"/>
</dbReference>
<dbReference type="InterPro" id="IPR036148">
    <property type="entry name" value="MmgE/PrpD_sf"/>
</dbReference>
<organism evidence="5 6">
    <name type="scientific">Halopelagius fulvigenes</name>
    <dbReference type="NCBI Taxonomy" id="1198324"/>
    <lineage>
        <taxon>Archaea</taxon>
        <taxon>Methanobacteriati</taxon>
        <taxon>Methanobacteriota</taxon>
        <taxon>Stenosarchaea group</taxon>
        <taxon>Halobacteria</taxon>
        <taxon>Halobacteriales</taxon>
        <taxon>Haloferacaceae</taxon>
    </lineage>
</organism>
<dbReference type="InterPro" id="IPR005656">
    <property type="entry name" value="MmgE_PrpD"/>
</dbReference>
<dbReference type="PANTHER" id="PTHR16943:SF8">
    <property type="entry name" value="2-METHYLCITRATE DEHYDRATASE"/>
    <property type="match status" value="1"/>
</dbReference>
<dbReference type="Gene3D" id="1.10.4100.10">
    <property type="entry name" value="2-methylcitrate dehydratase PrpD"/>
    <property type="match status" value="1"/>
</dbReference>
<evidence type="ECO:0000313" key="5">
    <source>
        <dbReference type="EMBL" id="MFC6825181.1"/>
    </source>
</evidence>
<sequence>MPPESPERRLSEFAAEVEYADLSEEVRETVIRAFVDTVGVTLAGTVEGAGETTTRSLCVEPTDADAATLLGIDAAEQPAQTALRVGTASHALDYDDLSWALDGHPSVTLVPPLLALAAEADADGRDLITAYAAGFEVECAVAGPISPAHYEAGWHATSTFGTFGAAAAAANLLGLDAETTERALNVAASMPSGVKRNFGSMTKPLHAGLCSRSGVTAARLARDGLTASATAISGERGFWDLYGPGEEGAFELGDEWALETEGIHVKAYPCCYFTHTSIAATESLVEEEGIDPDEIERIEVRAAGGAGDALTYPDPDSGLEAKFSMEHAVACAAVRDRVDLAAFESPAIEDSAIADLRERVAFEVDEGLDYDSHEATVRIVAADGTSERRQENPPGTHDNPLSAGELRAKFGECAERALPAEEADRLYDVVAHLDTVEDVADALAGE</sequence>
<evidence type="ECO:0000259" key="4">
    <source>
        <dbReference type="Pfam" id="PF19305"/>
    </source>
</evidence>
<dbReference type="Proteomes" id="UP001596408">
    <property type="component" value="Unassembled WGS sequence"/>
</dbReference>
<dbReference type="Pfam" id="PF03972">
    <property type="entry name" value="MmgE_PrpD_N"/>
    <property type="match status" value="1"/>
</dbReference>
<dbReference type="InterPro" id="IPR045337">
    <property type="entry name" value="MmgE_PrpD_C"/>
</dbReference>
<feature type="domain" description="MmgE/PrpD C-terminal" evidence="4">
    <location>
        <begin position="268"/>
        <end position="434"/>
    </location>
</feature>
<dbReference type="Pfam" id="PF19305">
    <property type="entry name" value="MmgE_PrpD_C"/>
    <property type="match status" value="1"/>
</dbReference>
<comment type="caution">
    <text evidence="5">The sequence shown here is derived from an EMBL/GenBank/DDBJ whole genome shotgun (WGS) entry which is preliminary data.</text>
</comment>